<reference evidence="2 3" key="1">
    <citation type="submission" date="2017-12" db="EMBL/GenBank/DDBJ databases">
        <title>Phylogenetic diversity of female urinary microbiome.</title>
        <authorList>
            <person name="Thomas-White K."/>
            <person name="Wolfe A.J."/>
        </authorList>
    </citation>
    <scope>NUCLEOTIDE SEQUENCE [LARGE SCALE GENOMIC DNA]</scope>
    <source>
        <strain evidence="2 3">UMB0018</strain>
    </source>
</reference>
<gene>
    <name evidence="2" type="ORF">CYJ22_00195</name>
</gene>
<feature type="transmembrane region" description="Helical" evidence="1">
    <location>
        <begin position="6"/>
        <end position="27"/>
    </location>
</feature>
<dbReference type="Proteomes" id="UP000234198">
    <property type="component" value="Unassembled WGS sequence"/>
</dbReference>
<evidence type="ECO:0008006" key="4">
    <source>
        <dbReference type="Google" id="ProtNLM"/>
    </source>
</evidence>
<organism evidence="2 3">
    <name type="scientific">Schaalia odontolytica</name>
    <dbReference type="NCBI Taxonomy" id="1660"/>
    <lineage>
        <taxon>Bacteria</taxon>
        <taxon>Bacillati</taxon>
        <taxon>Actinomycetota</taxon>
        <taxon>Actinomycetes</taxon>
        <taxon>Actinomycetales</taxon>
        <taxon>Actinomycetaceae</taxon>
        <taxon>Schaalia</taxon>
    </lineage>
</organism>
<keyword evidence="1" id="KW-1133">Transmembrane helix</keyword>
<evidence type="ECO:0000313" key="3">
    <source>
        <dbReference type="Proteomes" id="UP000234198"/>
    </source>
</evidence>
<evidence type="ECO:0000313" key="2">
    <source>
        <dbReference type="EMBL" id="PKY65352.1"/>
    </source>
</evidence>
<dbReference type="RefSeq" id="WP_007590541.1">
    <property type="nucleotide sequence ID" value="NZ_PKKM01000001.1"/>
</dbReference>
<proteinExistence type="predicted"/>
<keyword evidence="1" id="KW-0472">Membrane</keyword>
<keyword evidence="1" id="KW-0812">Transmembrane</keyword>
<dbReference type="EMBL" id="PKKM01000001">
    <property type="protein sequence ID" value="PKY65352.1"/>
    <property type="molecule type" value="Genomic_DNA"/>
</dbReference>
<accession>A0A2I1I2I9</accession>
<comment type="caution">
    <text evidence="2">The sequence shown here is derived from an EMBL/GenBank/DDBJ whole genome shotgun (WGS) entry which is preliminary data.</text>
</comment>
<evidence type="ECO:0000256" key="1">
    <source>
        <dbReference type="SAM" id="Phobius"/>
    </source>
</evidence>
<sequence length="207" mass="22642">MIHISPWSIALACMCLIVVALIAGVAITRARRLDRLHQRILASRDALSRLLLRRASEAELLAHAARLESGGDPGLVDAARAYIRDGGDQLTTDGLDRRTSAQRQADRVEVNARLERASAVTRAIRETLTPYVRAQIEADPQAAACLEALDATCYRIELTRNVHNVDVAGVRALRSARMVKLLRLAGHAPVPEPIDFDDDTHIGGRGY</sequence>
<name>A0A2I1I2I9_9ACTO</name>
<protein>
    <recommendedName>
        <fullName evidence="4">NUDIX hydrolase</fullName>
    </recommendedName>
</protein>
<dbReference type="AlphaFoldDB" id="A0A2I1I2I9"/>